<organism evidence="6 7">
    <name type="scientific">Actinomadura rugatobispora</name>
    <dbReference type="NCBI Taxonomy" id="1994"/>
    <lineage>
        <taxon>Bacteria</taxon>
        <taxon>Bacillati</taxon>
        <taxon>Actinomycetota</taxon>
        <taxon>Actinomycetes</taxon>
        <taxon>Streptosporangiales</taxon>
        <taxon>Thermomonosporaceae</taxon>
        <taxon>Actinomadura</taxon>
    </lineage>
</organism>
<dbReference type="InterPro" id="IPR001486">
    <property type="entry name" value="Hemoglobin_trunc"/>
</dbReference>
<dbReference type="PROSITE" id="PS51725">
    <property type="entry name" value="ABM"/>
    <property type="match status" value="1"/>
</dbReference>
<feature type="domain" description="ABM" evidence="5">
    <location>
        <begin position="6"/>
        <end position="96"/>
    </location>
</feature>
<accession>A0ABW0ZYC2</accession>
<keyword evidence="1" id="KW-0813">Transport</keyword>
<evidence type="ECO:0000256" key="2">
    <source>
        <dbReference type="ARBA" id="ARBA00022617"/>
    </source>
</evidence>
<evidence type="ECO:0000259" key="5">
    <source>
        <dbReference type="PROSITE" id="PS51725"/>
    </source>
</evidence>
<dbReference type="InterPro" id="IPR012292">
    <property type="entry name" value="Globin/Proto"/>
</dbReference>
<evidence type="ECO:0000256" key="4">
    <source>
        <dbReference type="ARBA" id="ARBA00023004"/>
    </source>
</evidence>
<dbReference type="InterPro" id="IPR011008">
    <property type="entry name" value="Dimeric_a/b-barrel"/>
</dbReference>
<dbReference type="SUPFAM" id="SSF54909">
    <property type="entry name" value="Dimeric alpha+beta barrel"/>
    <property type="match status" value="1"/>
</dbReference>
<gene>
    <name evidence="6" type="ORF">ACFPZN_16875</name>
</gene>
<dbReference type="Gene3D" id="3.30.70.100">
    <property type="match status" value="1"/>
</dbReference>
<keyword evidence="3" id="KW-0479">Metal-binding</keyword>
<dbReference type="Pfam" id="PF01152">
    <property type="entry name" value="Bac_globin"/>
    <property type="match status" value="1"/>
</dbReference>
<evidence type="ECO:0000256" key="1">
    <source>
        <dbReference type="ARBA" id="ARBA00022448"/>
    </source>
</evidence>
<evidence type="ECO:0000313" key="7">
    <source>
        <dbReference type="Proteomes" id="UP001596074"/>
    </source>
</evidence>
<comment type="caution">
    <text evidence="6">The sequence shown here is derived from an EMBL/GenBank/DDBJ whole genome shotgun (WGS) entry which is preliminary data.</text>
</comment>
<dbReference type="SUPFAM" id="SSF46458">
    <property type="entry name" value="Globin-like"/>
    <property type="match status" value="1"/>
</dbReference>
<proteinExistence type="predicted"/>
<evidence type="ECO:0000313" key="6">
    <source>
        <dbReference type="EMBL" id="MFC5747303.1"/>
    </source>
</evidence>
<dbReference type="EMBL" id="JBHSON010000021">
    <property type="protein sequence ID" value="MFC5747303.1"/>
    <property type="molecule type" value="Genomic_DNA"/>
</dbReference>
<dbReference type="Pfam" id="PF03992">
    <property type="entry name" value="ABM"/>
    <property type="match status" value="1"/>
</dbReference>
<dbReference type="InterPro" id="IPR007138">
    <property type="entry name" value="ABM_dom"/>
</dbReference>
<protein>
    <submittedName>
        <fullName evidence="6">Group II truncated hemoglobin</fullName>
    </submittedName>
</protein>
<dbReference type="Gene3D" id="1.10.490.10">
    <property type="entry name" value="Globins"/>
    <property type="match status" value="1"/>
</dbReference>
<keyword evidence="4" id="KW-0408">Iron</keyword>
<evidence type="ECO:0000256" key="3">
    <source>
        <dbReference type="ARBA" id="ARBA00022723"/>
    </source>
</evidence>
<dbReference type="InterPro" id="IPR009050">
    <property type="entry name" value="Globin-like_sf"/>
</dbReference>
<sequence>MGIAMIVEYIRYRIDQADAADFEAAYARAAEPLSAAPQCVDYELSRCVDEPEWYVLRIAWTSADDHLQGFRGGEHFQSFFAEIRPYVQRIEEMRHYERTAVRGTGASVPSLYEWAGGAEAFARLTDVFYARVLKDDLIGPLFAGMDPGHPEYVAMWLAEVFGGPARYSGERGGYHHMVVQHLGKGIGEPQRRRWVSLLMDAADEVGLPGDPEFRAAFSGYIEWGTRIALANSQPGATPPMQAPVPRWGWGVAPPYIPQS</sequence>
<dbReference type="CDD" id="cd14775">
    <property type="entry name" value="TrHb2_O-like"/>
    <property type="match status" value="1"/>
</dbReference>
<name>A0ABW0ZYC2_9ACTN</name>
<reference evidence="7" key="1">
    <citation type="journal article" date="2019" name="Int. J. Syst. Evol. Microbiol.">
        <title>The Global Catalogue of Microorganisms (GCM) 10K type strain sequencing project: providing services to taxonomists for standard genome sequencing and annotation.</title>
        <authorList>
            <consortium name="The Broad Institute Genomics Platform"/>
            <consortium name="The Broad Institute Genome Sequencing Center for Infectious Disease"/>
            <person name="Wu L."/>
            <person name="Ma J."/>
        </authorList>
    </citation>
    <scope>NUCLEOTIDE SEQUENCE [LARGE SCALE GENOMIC DNA]</scope>
    <source>
        <strain evidence="7">KCTC 42087</strain>
    </source>
</reference>
<dbReference type="Proteomes" id="UP001596074">
    <property type="component" value="Unassembled WGS sequence"/>
</dbReference>
<keyword evidence="2" id="KW-0349">Heme</keyword>
<keyword evidence="7" id="KW-1185">Reference proteome</keyword>